<gene>
    <name evidence="1" type="ORF">Raf01_23410</name>
</gene>
<sequence>MQFDHPLGGGDEQRLPAAEVIRRGTGRQTRAGVDGAVRHPVHAYLDEQRDRGVRELRPATVIGWRHDVILWQHP</sequence>
<dbReference type="Proteomes" id="UP000642748">
    <property type="component" value="Unassembled WGS sequence"/>
</dbReference>
<evidence type="ECO:0000313" key="1">
    <source>
        <dbReference type="EMBL" id="GIH14169.1"/>
    </source>
</evidence>
<proteinExistence type="predicted"/>
<accession>A0A8J3VPJ1</accession>
<reference evidence="1" key="1">
    <citation type="submission" date="2021-01" db="EMBL/GenBank/DDBJ databases">
        <title>Whole genome shotgun sequence of Rugosimonospora africana NBRC 104875.</title>
        <authorList>
            <person name="Komaki H."/>
            <person name="Tamura T."/>
        </authorList>
    </citation>
    <scope>NUCLEOTIDE SEQUENCE</scope>
    <source>
        <strain evidence="1">NBRC 104875</strain>
    </source>
</reference>
<organism evidence="1 2">
    <name type="scientific">Rugosimonospora africana</name>
    <dbReference type="NCBI Taxonomy" id="556532"/>
    <lineage>
        <taxon>Bacteria</taxon>
        <taxon>Bacillati</taxon>
        <taxon>Actinomycetota</taxon>
        <taxon>Actinomycetes</taxon>
        <taxon>Micromonosporales</taxon>
        <taxon>Micromonosporaceae</taxon>
        <taxon>Rugosimonospora</taxon>
    </lineage>
</organism>
<protein>
    <submittedName>
        <fullName evidence="1">Uncharacterized protein</fullName>
    </submittedName>
</protein>
<name>A0A8J3VPJ1_9ACTN</name>
<comment type="caution">
    <text evidence="1">The sequence shown here is derived from an EMBL/GenBank/DDBJ whole genome shotgun (WGS) entry which is preliminary data.</text>
</comment>
<evidence type="ECO:0000313" key="2">
    <source>
        <dbReference type="Proteomes" id="UP000642748"/>
    </source>
</evidence>
<dbReference type="EMBL" id="BONZ01000021">
    <property type="protein sequence ID" value="GIH14169.1"/>
    <property type="molecule type" value="Genomic_DNA"/>
</dbReference>
<keyword evidence="2" id="KW-1185">Reference proteome</keyword>
<dbReference type="AlphaFoldDB" id="A0A8J3VPJ1"/>